<reference evidence="5 6" key="1">
    <citation type="submission" date="2017-10" db="EMBL/GenBank/DDBJ databases">
        <title>Genomics of the genus Arcobacter.</title>
        <authorList>
            <person name="Perez-Cataluna A."/>
            <person name="Figueras M.J."/>
        </authorList>
    </citation>
    <scope>NUCLEOTIDE SEQUENCE [LARGE SCALE GENOMIC DNA]</scope>
    <source>
        <strain evidence="5 6">CECT 8993</strain>
    </source>
</reference>
<gene>
    <name evidence="5" type="ORF">CRV08_03295</name>
</gene>
<organism evidence="5 6">
    <name type="scientific">Halarcobacter ebronensis</name>
    <dbReference type="NCBI Taxonomy" id="1462615"/>
    <lineage>
        <taxon>Bacteria</taxon>
        <taxon>Pseudomonadati</taxon>
        <taxon>Campylobacterota</taxon>
        <taxon>Epsilonproteobacteria</taxon>
        <taxon>Campylobacterales</taxon>
        <taxon>Arcobacteraceae</taxon>
        <taxon>Halarcobacter</taxon>
    </lineage>
</organism>
<dbReference type="EMBL" id="PDKJ01000002">
    <property type="protein sequence ID" value="RXJ69744.1"/>
    <property type="molecule type" value="Genomic_DNA"/>
</dbReference>
<comment type="caution">
    <text evidence="5">The sequence shown here is derived from an EMBL/GenBank/DDBJ whole genome shotgun (WGS) entry which is preliminary data.</text>
</comment>
<dbReference type="Pfam" id="PF12833">
    <property type="entry name" value="HTH_18"/>
    <property type="match status" value="1"/>
</dbReference>
<dbReference type="InterPro" id="IPR018062">
    <property type="entry name" value="HTH_AraC-typ_CS"/>
</dbReference>
<sequence length="331" mass="38574">MSRYLSSNELWDTICKKLCYPNSNRGKNNISIKDDYGEININHFSTGFGIIYSSFIANFYEDTIVENCNSYNSSFLSFNTGNTIYMKDSFIKNEMQWDSNICLNGEQYSGHISLSKHKKNQQVMMHYIGFDNSLFKDFTQNNQNYKNIKPLYKGERIEVNFNNHINTHQKTLLNDLLVTSALEDKLQTLYLESKLLELIYASVNSVENQNRTNEIYLSSQDIESLNRAKKILIENITNPPSLKELAYKSAINEFKLKKGFKQLFGNTVYGFLQEYRLNRAKKLLESNEININEASLIVGYKCSSHFSRIFKNQFGITPLEIKKENRCKVYY</sequence>
<keyword evidence="1" id="KW-0805">Transcription regulation</keyword>
<dbReference type="Proteomes" id="UP000290172">
    <property type="component" value="Unassembled WGS sequence"/>
</dbReference>
<evidence type="ECO:0000313" key="5">
    <source>
        <dbReference type="EMBL" id="RXJ69744.1"/>
    </source>
</evidence>
<evidence type="ECO:0000259" key="4">
    <source>
        <dbReference type="PROSITE" id="PS01124"/>
    </source>
</evidence>
<dbReference type="GO" id="GO:0003700">
    <property type="term" value="F:DNA-binding transcription factor activity"/>
    <property type="evidence" value="ECO:0007669"/>
    <property type="project" value="InterPro"/>
</dbReference>
<evidence type="ECO:0000256" key="3">
    <source>
        <dbReference type="ARBA" id="ARBA00023163"/>
    </source>
</evidence>
<dbReference type="InterPro" id="IPR018060">
    <property type="entry name" value="HTH_AraC"/>
</dbReference>
<dbReference type="SMART" id="SM00342">
    <property type="entry name" value="HTH_ARAC"/>
    <property type="match status" value="1"/>
</dbReference>
<accession>A0A4Q0YIT5</accession>
<dbReference type="PANTHER" id="PTHR47893:SF1">
    <property type="entry name" value="REGULATORY PROTEIN PCHR"/>
    <property type="match status" value="1"/>
</dbReference>
<dbReference type="PANTHER" id="PTHR47893">
    <property type="entry name" value="REGULATORY PROTEIN PCHR"/>
    <property type="match status" value="1"/>
</dbReference>
<name>A0A4Q0YIT5_9BACT</name>
<evidence type="ECO:0000313" key="6">
    <source>
        <dbReference type="Proteomes" id="UP000290172"/>
    </source>
</evidence>
<protein>
    <recommendedName>
        <fullName evidence="4">HTH araC/xylS-type domain-containing protein</fullName>
    </recommendedName>
</protein>
<feature type="domain" description="HTH araC/xylS-type" evidence="4">
    <location>
        <begin position="226"/>
        <end position="324"/>
    </location>
</feature>
<proteinExistence type="predicted"/>
<dbReference type="Gene3D" id="1.10.10.60">
    <property type="entry name" value="Homeodomain-like"/>
    <property type="match status" value="2"/>
</dbReference>
<evidence type="ECO:0000256" key="2">
    <source>
        <dbReference type="ARBA" id="ARBA00023125"/>
    </source>
</evidence>
<keyword evidence="3" id="KW-0804">Transcription</keyword>
<keyword evidence="2" id="KW-0238">DNA-binding</keyword>
<dbReference type="PROSITE" id="PS01124">
    <property type="entry name" value="HTH_ARAC_FAMILY_2"/>
    <property type="match status" value="1"/>
</dbReference>
<evidence type="ECO:0000256" key="1">
    <source>
        <dbReference type="ARBA" id="ARBA00023015"/>
    </source>
</evidence>
<dbReference type="InterPro" id="IPR009057">
    <property type="entry name" value="Homeodomain-like_sf"/>
</dbReference>
<dbReference type="AlphaFoldDB" id="A0A4Q0YIT5"/>
<dbReference type="SUPFAM" id="SSF46689">
    <property type="entry name" value="Homeodomain-like"/>
    <property type="match status" value="2"/>
</dbReference>
<dbReference type="RefSeq" id="WP_128979034.1">
    <property type="nucleotide sequence ID" value="NZ_PDKJ01000002.1"/>
</dbReference>
<dbReference type="GO" id="GO:0043565">
    <property type="term" value="F:sequence-specific DNA binding"/>
    <property type="evidence" value="ECO:0007669"/>
    <property type="project" value="InterPro"/>
</dbReference>
<dbReference type="InterPro" id="IPR053142">
    <property type="entry name" value="PchR_regulatory_protein"/>
</dbReference>
<dbReference type="PROSITE" id="PS00041">
    <property type="entry name" value="HTH_ARAC_FAMILY_1"/>
    <property type="match status" value="1"/>
</dbReference>